<dbReference type="InterPro" id="IPR057369">
    <property type="entry name" value="VG15"/>
</dbReference>
<dbReference type="STRING" id="369723.Strop_0543"/>
<dbReference type="EMBL" id="CP000667">
    <property type="protein sequence ID" value="ABP53026.1"/>
    <property type="molecule type" value="Genomic_DNA"/>
</dbReference>
<sequence>MVVALTQAQRTAEADAITTAFVLALNQIGAGAIRNALATWHGEVPASGAPGAQARWLGRAARQVMQQRAQAAALAIAYYRLVRALRTGETVGPEGGTTTLAQLRADINALTLGIPHSARQRAGLTAAVAGGGTPSAGERPSRRVRRRWTDVQWDPEVRGGATTVRVVRLPGWRAADARLERAAEAEIRAALANLGLGTMRRKVRDLQPDIPASQADEARREAHRLAGIRQAASSERVAMGGARSKVWDLAQRDRRVLGYIRVSLTGTPCDWCAMLISRGPVYRSAEKRRFDEGDLYHDNCKCSVEPVFSREQYESDLYALNREYAELWPRVTRGLRGEAARQAWRRYHYTIRKAAREAAQSAQEA</sequence>
<keyword evidence="2" id="KW-1185">Reference proteome</keyword>
<organism evidence="1 2">
    <name type="scientific">Salinispora tropica (strain ATCC BAA-916 / DSM 44818 / JCM 13857 / NBRC 105044 / CNB-440)</name>
    <dbReference type="NCBI Taxonomy" id="369723"/>
    <lineage>
        <taxon>Bacteria</taxon>
        <taxon>Bacillati</taxon>
        <taxon>Actinomycetota</taxon>
        <taxon>Actinomycetes</taxon>
        <taxon>Micromonosporales</taxon>
        <taxon>Micromonosporaceae</taxon>
        <taxon>Salinispora</taxon>
    </lineage>
</organism>
<evidence type="ECO:0000313" key="1">
    <source>
        <dbReference type="EMBL" id="ABP53026.1"/>
    </source>
</evidence>
<evidence type="ECO:0008006" key="3">
    <source>
        <dbReference type="Google" id="ProtNLM"/>
    </source>
</evidence>
<accession>A4X2C6</accession>
<proteinExistence type="predicted"/>
<dbReference type="HOGENOM" id="CLU_064731_0_0_11"/>
<dbReference type="eggNOG" id="ENOG50334RC">
    <property type="taxonomic scope" value="Bacteria"/>
</dbReference>
<reference evidence="2" key="1">
    <citation type="journal article" date="2007" name="Proc. Natl. Acad. Sci. U.S.A.">
        <title>Genome sequencing reveals complex secondary metabolome in the marine actinomycete Salinispora tropica.</title>
        <authorList>
            <person name="Udwary D.W."/>
            <person name="Zeigler L."/>
            <person name="Asolkar R.N."/>
            <person name="Singan V."/>
            <person name="Lapidus A."/>
            <person name="Fenical W."/>
            <person name="Jensen P.R."/>
            <person name="Moore B.S."/>
        </authorList>
    </citation>
    <scope>NUCLEOTIDE SEQUENCE [LARGE SCALE GENOMIC DNA]</scope>
    <source>
        <strain evidence="2">ATCC BAA-916 / DSM 44818 / CNB-440</strain>
    </source>
</reference>
<dbReference type="AlphaFoldDB" id="A4X2C6"/>
<protein>
    <recommendedName>
        <fullName evidence="3">Phage head morphogenesis protein, SPP1 gp7 family</fullName>
    </recommendedName>
</protein>
<dbReference type="Pfam" id="PF25310">
    <property type="entry name" value="VG15"/>
    <property type="match status" value="1"/>
</dbReference>
<dbReference type="Proteomes" id="UP000000235">
    <property type="component" value="Chromosome"/>
</dbReference>
<evidence type="ECO:0000313" key="2">
    <source>
        <dbReference type="Proteomes" id="UP000000235"/>
    </source>
</evidence>
<name>A4X2C6_SALTO</name>
<dbReference type="KEGG" id="stp:Strop_0543"/>
<gene>
    <name evidence="1" type="ordered locus">Strop_0543</name>
</gene>